<feature type="chain" id="PRO_5027121154" description="IPT/TIG domain-containing protein" evidence="2">
    <location>
        <begin position="28"/>
        <end position="716"/>
    </location>
</feature>
<sequence>MPRTARLSSATVALLLAGGVATSPADAATRSAFPTIKQASPKRLGIGDTLTITGTNFRKGRNKTTVVFKRDGGRAIFVKVPNASTTKLSFVVPAKLLPFLAQKEGRPVPTRFRLNVLGSRFGKRFTPVKGSPVIGARAIGGVGTKNDCDGDRIPNEKDADDDNDLLDDDLEAQLKTDACKRDSDGDGMSDGWEHFSAVDRNGKSMPAPVAKPYPNALFAEGGAIDHDGDGLSDASEYAAWATYGGGVLRPKSADPYVSQLLYSGGNPSSDGRARVTPENAYADRDGNLFLSDLERDADGDRIPNIDEGGAQEVAGVAKPDSNEPRYIDFGVFTSLYITKVAELGDQGIQCGGINQVPYYCLDQAQPKIDVRRVDALDWLSPDTDGDTLRDDLDDVDHDDVPNLEEFLGELGRPASKRLYAHLNACVPNTNSRFCLVGGVDVDGDGVDNFHDDDDDGDLLPDASEQRFGTNVLLADSDGDKVPDGFEYQSALDLNSVALPFPDKRPYPNPLDGSDGGTDFDGDGMELHEEFRAWNVTGRPVPLSYSDGTQRTGGGSVSDDDKDADADGLSNFTELSGPMLPAWWVEFYDGKNADQFGPGVAPLERPYPSRQYLGTDFADRDSDGDSLPDGADDEDHDGFSNAFEIRRPYNWMSTYTSDLGDRQYGDPGSNPLARVHPFNPCKPIRSDTCHRHPPSGYYTTVLPSGVVTVEDWANTPR</sequence>
<feature type="compositionally biased region" description="Acidic residues" evidence="1">
    <location>
        <begin position="623"/>
        <end position="635"/>
    </location>
</feature>
<dbReference type="InterPro" id="IPR014756">
    <property type="entry name" value="Ig_E-set"/>
</dbReference>
<dbReference type="SUPFAM" id="SSF81296">
    <property type="entry name" value="E set domains"/>
    <property type="match status" value="1"/>
</dbReference>
<keyword evidence="2" id="KW-0732">Signal</keyword>
<evidence type="ECO:0000259" key="3">
    <source>
        <dbReference type="Pfam" id="PF01833"/>
    </source>
</evidence>
<evidence type="ECO:0000256" key="2">
    <source>
        <dbReference type="SAM" id="SignalP"/>
    </source>
</evidence>
<dbReference type="EMBL" id="CADCVO010000384">
    <property type="protein sequence ID" value="CAA9503641.1"/>
    <property type="molecule type" value="Genomic_DNA"/>
</dbReference>
<reference evidence="4" key="1">
    <citation type="submission" date="2020-02" db="EMBL/GenBank/DDBJ databases">
        <authorList>
            <person name="Meier V. D."/>
        </authorList>
    </citation>
    <scope>NUCLEOTIDE SEQUENCE</scope>
    <source>
        <strain evidence="4">AVDCRST_MAG13</strain>
    </source>
</reference>
<feature type="signal peptide" evidence="2">
    <location>
        <begin position="1"/>
        <end position="27"/>
    </location>
</feature>
<dbReference type="InterPro" id="IPR013783">
    <property type="entry name" value="Ig-like_fold"/>
</dbReference>
<dbReference type="AlphaFoldDB" id="A0A6J4SRY3"/>
<protein>
    <recommendedName>
        <fullName evidence="3">IPT/TIG domain-containing protein</fullName>
    </recommendedName>
</protein>
<proteinExistence type="predicted"/>
<gene>
    <name evidence="4" type="ORF">AVDCRST_MAG13-2407</name>
</gene>
<evidence type="ECO:0000313" key="4">
    <source>
        <dbReference type="EMBL" id="CAA9503641.1"/>
    </source>
</evidence>
<accession>A0A6J4SRY3</accession>
<dbReference type="Gene3D" id="2.60.40.10">
    <property type="entry name" value="Immunoglobulins"/>
    <property type="match status" value="1"/>
</dbReference>
<dbReference type="InterPro" id="IPR002909">
    <property type="entry name" value="IPT_dom"/>
</dbReference>
<feature type="region of interest" description="Disordered" evidence="1">
    <location>
        <begin position="538"/>
        <end position="569"/>
    </location>
</feature>
<dbReference type="InterPro" id="IPR053180">
    <property type="entry name" value="Ca-binding_acidic-repeat"/>
</dbReference>
<feature type="region of interest" description="Disordered" evidence="1">
    <location>
        <begin position="606"/>
        <end position="638"/>
    </location>
</feature>
<feature type="region of interest" description="Disordered" evidence="1">
    <location>
        <begin position="145"/>
        <end position="164"/>
    </location>
</feature>
<name>A0A6J4SRY3_9ACTN</name>
<dbReference type="Pfam" id="PF01833">
    <property type="entry name" value="TIG"/>
    <property type="match status" value="1"/>
</dbReference>
<dbReference type="PANTHER" id="PTHR37467:SF1">
    <property type="entry name" value="EXPORTED CALCIUM-BINDING GLYCOPROTEIN"/>
    <property type="match status" value="1"/>
</dbReference>
<dbReference type="PANTHER" id="PTHR37467">
    <property type="entry name" value="EXPORTED CALCIUM-BINDING GLYCOPROTEIN-RELATED"/>
    <property type="match status" value="1"/>
</dbReference>
<organism evidence="4">
    <name type="scientific">uncultured Solirubrobacteraceae bacterium</name>
    <dbReference type="NCBI Taxonomy" id="1162706"/>
    <lineage>
        <taxon>Bacteria</taxon>
        <taxon>Bacillati</taxon>
        <taxon>Actinomycetota</taxon>
        <taxon>Thermoleophilia</taxon>
        <taxon>Solirubrobacterales</taxon>
        <taxon>Solirubrobacteraceae</taxon>
        <taxon>environmental samples</taxon>
    </lineage>
</organism>
<feature type="domain" description="IPT/TIG" evidence="3">
    <location>
        <begin position="34"/>
        <end position="94"/>
    </location>
</feature>
<dbReference type="GO" id="GO:0005975">
    <property type="term" value="P:carbohydrate metabolic process"/>
    <property type="evidence" value="ECO:0007669"/>
    <property type="project" value="UniProtKB-ARBA"/>
</dbReference>
<evidence type="ECO:0000256" key="1">
    <source>
        <dbReference type="SAM" id="MobiDB-lite"/>
    </source>
</evidence>
<dbReference type="CDD" id="cd00102">
    <property type="entry name" value="IPT"/>
    <property type="match status" value="1"/>
</dbReference>
<feature type="compositionally biased region" description="Basic and acidic residues" evidence="1">
    <location>
        <begin position="146"/>
        <end position="157"/>
    </location>
</feature>